<name>A0A2W5SNP6_ANCNO</name>
<dbReference type="InterPro" id="IPR001940">
    <property type="entry name" value="Peptidase_S1C"/>
</dbReference>
<feature type="domain" description="PDZ" evidence="17">
    <location>
        <begin position="296"/>
        <end position="387"/>
    </location>
</feature>
<evidence type="ECO:0000256" key="13">
    <source>
        <dbReference type="ARBA" id="ARBA00032850"/>
    </source>
</evidence>
<evidence type="ECO:0000256" key="2">
    <source>
        <dbReference type="ARBA" id="ARBA00004418"/>
    </source>
</evidence>
<evidence type="ECO:0000256" key="3">
    <source>
        <dbReference type="ARBA" id="ARBA00010541"/>
    </source>
</evidence>
<evidence type="ECO:0000256" key="6">
    <source>
        <dbReference type="ARBA" id="ARBA00022670"/>
    </source>
</evidence>
<organism evidence="18 19">
    <name type="scientific">Ancylobacter novellus</name>
    <name type="common">Thiobacillus novellus</name>
    <dbReference type="NCBI Taxonomy" id="921"/>
    <lineage>
        <taxon>Bacteria</taxon>
        <taxon>Pseudomonadati</taxon>
        <taxon>Pseudomonadota</taxon>
        <taxon>Alphaproteobacteria</taxon>
        <taxon>Hyphomicrobiales</taxon>
        <taxon>Xanthobacteraceae</taxon>
        <taxon>Ancylobacter</taxon>
    </lineage>
</organism>
<dbReference type="PANTHER" id="PTHR22939:SF130">
    <property type="entry name" value="PERIPLASMIC SERINE ENDOPROTEASE DEGP-LIKE-RELATED"/>
    <property type="match status" value="1"/>
</dbReference>
<feature type="active site" description="Charge relay system" evidence="14">
    <location>
        <position position="146"/>
    </location>
</feature>
<dbReference type="Gene3D" id="2.40.10.120">
    <property type="match status" value="1"/>
</dbReference>
<dbReference type="AlphaFoldDB" id="A0A2W5SNP6"/>
<keyword evidence="11" id="KW-0720">Serine protease</keyword>
<dbReference type="GO" id="GO:0004252">
    <property type="term" value="F:serine-type endopeptidase activity"/>
    <property type="evidence" value="ECO:0007669"/>
    <property type="project" value="InterPro"/>
</dbReference>
<proteinExistence type="inferred from homology"/>
<evidence type="ECO:0000256" key="1">
    <source>
        <dbReference type="ARBA" id="ARBA00001772"/>
    </source>
</evidence>
<dbReference type="Pfam" id="PF13180">
    <property type="entry name" value="PDZ_2"/>
    <property type="match status" value="1"/>
</dbReference>
<reference evidence="18 19" key="1">
    <citation type="submission" date="2017-08" db="EMBL/GenBank/DDBJ databases">
        <title>Infants hospitalized years apart are colonized by the same room-sourced microbial strains.</title>
        <authorList>
            <person name="Brooks B."/>
            <person name="Olm M.R."/>
            <person name="Firek B.A."/>
            <person name="Baker R."/>
            <person name="Thomas B.C."/>
            <person name="Morowitz M.J."/>
            <person name="Banfield J.F."/>
        </authorList>
    </citation>
    <scope>NUCLEOTIDE SEQUENCE [LARGE SCALE GENOMIC DNA]</scope>
    <source>
        <strain evidence="18">S2_005_001_R2_27</strain>
    </source>
</reference>
<dbReference type="InterPro" id="IPR009003">
    <property type="entry name" value="Peptidase_S1_PA"/>
</dbReference>
<keyword evidence="9" id="KW-0574">Periplasm</keyword>
<feature type="compositionally biased region" description="Basic and acidic residues" evidence="16">
    <location>
        <begin position="411"/>
        <end position="420"/>
    </location>
</feature>
<dbReference type="InterPro" id="IPR011782">
    <property type="entry name" value="Pept_S1C_Do"/>
</dbReference>
<comment type="caution">
    <text evidence="18">The sequence shown here is derived from an EMBL/GenBank/DDBJ whole genome shotgun (WGS) entry which is preliminary data.</text>
</comment>
<dbReference type="GO" id="GO:0042597">
    <property type="term" value="C:periplasmic space"/>
    <property type="evidence" value="ECO:0007669"/>
    <property type="project" value="UniProtKB-SubCell"/>
</dbReference>
<dbReference type="InterPro" id="IPR001478">
    <property type="entry name" value="PDZ"/>
</dbReference>
<dbReference type="SMART" id="SM00228">
    <property type="entry name" value="PDZ"/>
    <property type="match status" value="2"/>
</dbReference>
<evidence type="ECO:0000256" key="5">
    <source>
        <dbReference type="ARBA" id="ARBA00013958"/>
    </source>
</evidence>
<dbReference type="PANTHER" id="PTHR22939">
    <property type="entry name" value="SERINE PROTEASE FAMILY S1C HTRA-RELATED"/>
    <property type="match status" value="1"/>
</dbReference>
<dbReference type="GO" id="GO:0006508">
    <property type="term" value="P:proteolysis"/>
    <property type="evidence" value="ECO:0007669"/>
    <property type="project" value="UniProtKB-KW"/>
</dbReference>
<keyword evidence="6 18" id="KW-0645">Protease</keyword>
<dbReference type="Pfam" id="PF17820">
    <property type="entry name" value="PDZ_6"/>
    <property type="match status" value="1"/>
</dbReference>
<accession>A0A2W5SNP6</accession>
<feature type="binding site" evidence="15">
    <location>
        <position position="176"/>
    </location>
    <ligand>
        <name>substrate</name>
    </ligand>
</feature>
<dbReference type="Gene3D" id="2.30.42.10">
    <property type="match status" value="2"/>
</dbReference>
<dbReference type="Pfam" id="PF13365">
    <property type="entry name" value="Trypsin_2"/>
    <property type="match status" value="1"/>
</dbReference>
<keyword evidence="10" id="KW-0378">Hydrolase</keyword>
<dbReference type="SUPFAM" id="SSF50156">
    <property type="entry name" value="PDZ domain-like"/>
    <property type="match status" value="2"/>
</dbReference>
<evidence type="ECO:0000256" key="15">
    <source>
        <dbReference type="PIRSR" id="PIRSR611782-2"/>
    </source>
</evidence>
<dbReference type="EMBL" id="QFQD01000010">
    <property type="protein sequence ID" value="PZQ84397.1"/>
    <property type="molecule type" value="Genomic_DNA"/>
</dbReference>
<keyword evidence="8" id="KW-0677">Repeat</keyword>
<feature type="domain" description="PDZ" evidence="17">
    <location>
        <begin position="427"/>
        <end position="509"/>
    </location>
</feature>
<comment type="similarity">
    <text evidence="3">Belongs to the peptidase S1C family.</text>
</comment>
<feature type="active site" description="Charge relay system" evidence="14">
    <location>
        <position position="252"/>
    </location>
</feature>
<protein>
    <recommendedName>
        <fullName evidence="5">Probable periplasmic serine endoprotease DegP-like</fullName>
        <ecNumber evidence="4">3.4.21.107</ecNumber>
    </recommendedName>
    <alternativeName>
        <fullName evidence="13">Protease Do</fullName>
    </alternativeName>
</protein>
<evidence type="ECO:0000256" key="11">
    <source>
        <dbReference type="ARBA" id="ARBA00022825"/>
    </source>
</evidence>
<dbReference type="SUPFAM" id="SSF50494">
    <property type="entry name" value="Trypsin-like serine proteases"/>
    <property type="match status" value="1"/>
</dbReference>
<dbReference type="NCBIfam" id="TIGR02037">
    <property type="entry name" value="degP_htrA_DO"/>
    <property type="match status" value="1"/>
</dbReference>
<evidence type="ECO:0000256" key="10">
    <source>
        <dbReference type="ARBA" id="ARBA00022801"/>
    </source>
</evidence>
<keyword evidence="12" id="KW-0346">Stress response</keyword>
<dbReference type="CDD" id="cd10839">
    <property type="entry name" value="cpPDZ1_DegP-like"/>
    <property type="match status" value="1"/>
</dbReference>
<evidence type="ECO:0000256" key="16">
    <source>
        <dbReference type="SAM" id="MobiDB-lite"/>
    </source>
</evidence>
<evidence type="ECO:0000256" key="14">
    <source>
        <dbReference type="PIRSR" id="PIRSR611782-1"/>
    </source>
</evidence>
<dbReference type="PROSITE" id="PS50106">
    <property type="entry name" value="PDZ"/>
    <property type="match status" value="2"/>
</dbReference>
<evidence type="ECO:0000313" key="18">
    <source>
        <dbReference type="EMBL" id="PZQ84397.1"/>
    </source>
</evidence>
<comment type="subcellular location">
    <subcellularLocation>
        <location evidence="2">Periplasm</location>
    </subcellularLocation>
</comment>
<comment type="catalytic activity">
    <reaction evidence="1">
        <text>Acts on substrates that are at least partially unfolded. The cleavage site P1 residue is normally between a pair of hydrophobic residues, such as Val-|-Val.</text>
        <dbReference type="EC" id="3.4.21.107"/>
    </reaction>
</comment>
<dbReference type="PRINTS" id="PR00834">
    <property type="entry name" value="PROTEASES2C"/>
</dbReference>
<evidence type="ECO:0000256" key="12">
    <source>
        <dbReference type="ARBA" id="ARBA00023016"/>
    </source>
</evidence>
<sequence>MIRRLFAQADRAEGAQLPLRTGRSLFPRRLPRFASRLLLAGTLAAGTLGLAGLPAFAAATKGPDTVADTAERVMDAVVNISTSQTVAPSRSVPTPDLPPGSPFEEFFEEFFKRRQQQGEDNSPRRVSSLGSGFVIDQAGFIVTNNHVIADADEIYANFTDGSKLKAELVGRDTKIDLALLKVTPEEGKPLTAVKFGNSDALRVGDWVMAIGNPFGLGGTLTVGVISARNRDINSGPYDNFLQTDAAINRGNSGGPLFNMDGDVIGINTAIISPSGGSIGIGFAVPSNTATPIIAQLKEFGEARRGWIGVRIQQVTPEIAESLSLGKPRGALVGSVTEDGPAAKGGLKAGDVVVTFDGKDVKDMRSLPIIVADTPVDKQVDVVVIRKGTPETLKMTVGRLDEAETTEAAADTPEKKPEPSKVDTVKLMGLEVAELTPELRTRFKIKDELKGVVVVSVEPGSPAADRGIAPGHLIVEVNQEATGTPADIEARLAALKKDGRRSALLMVTDPQGQVRFTALPID</sequence>
<evidence type="ECO:0000256" key="4">
    <source>
        <dbReference type="ARBA" id="ARBA00013035"/>
    </source>
</evidence>
<feature type="binding site" evidence="15">
    <location>
        <begin position="250"/>
        <end position="252"/>
    </location>
    <ligand>
        <name>substrate</name>
    </ligand>
</feature>
<gene>
    <name evidence="18" type="ORF">DI549_05000</name>
</gene>
<dbReference type="Proteomes" id="UP000248887">
    <property type="component" value="Unassembled WGS sequence"/>
</dbReference>
<evidence type="ECO:0000313" key="19">
    <source>
        <dbReference type="Proteomes" id="UP000248887"/>
    </source>
</evidence>
<dbReference type="InterPro" id="IPR041489">
    <property type="entry name" value="PDZ_6"/>
</dbReference>
<feature type="binding site" evidence="15">
    <location>
        <position position="146"/>
    </location>
    <ligand>
        <name>substrate</name>
    </ligand>
</feature>
<evidence type="ECO:0000259" key="17">
    <source>
        <dbReference type="PROSITE" id="PS50106"/>
    </source>
</evidence>
<feature type="active site" description="Charge relay system" evidence="14">
    <location>
        <position position="176"/>
    </location>
</feature>
<evidence type="ECO:0000256" key="8">
    <source>
        <dbReference type="ARBA" id="ARBA00022737"/>
    </source>
</evidence>
<evidence type="ECO:0000256" key="7">
    <source>
        <dbReference type="ARBA" id="ARBA00022729"/>
    </source>
</evidence>
<dbReference type="EC" id="3.4.21.107" evidence="4"/>
<feature type="region of interest" description="Disordered" evidence="16">
    <location>
        <begin position="401"/>
        <end position="420"/>
    </location>
</feature>
<evidence type="ECO:0000256" key="9">
    <source>
        <dbReference type="ARBA" id="ARBA00022764"/>
    </source>
</evidence>
<dbReference type="InterPro" id="IPR036034">
    <property type="entry name" value="PDZ_sf"/>
</dbReference>
<keyword evidence="7" id="KW-0732">Signal</keyword>
<dbReference type="FunFam" id="2.40.10.120:FF:000007">
    <property type="entry name" value="Periplasmic serine endoprotease DegP-like"/>
    <property type="match status" value="1"/>
</dbReference>